<protein>
    <submittedName>
        <fullName evidence="2">Uncharacterized protein</fullName>
    </submittedName>
</protein>
<evidence type="ECO:0000313" key="3">
    <source>
        <dbReference type="Proteomes" id="UP001596274"/>
    </source>
</evidence>
<feature type="non-terminal residue" evidence="2">
    <location>
        <position position="81"/>
    </location>
</feature>
<accession>A0ABD5SZ95</accession>
<sequence>MSTDGGRVELSSERAWGAVVVLVTAVLAIGSIAFPRVVYDRFLWRYFWGPVAADGQGAQCAVRDAGGTTLLDGSAACAEAV</sequence>
<dbReference type="Proteomes" id="UP001596274">
    <property type="component" value="Unassembled WGS sequence"/>
</dbReference>
<evidence type="ECO:0000256" key="1">
    <source>
        <dbReference type="SAM" id="Phobius"/>
    </source>
</evidence>
<reference evidence="2 3" key="1">
    <citation type="journal article" date="2019" name="Int. J. Syst. Evol. Microbiol.">
        <title>The Global Catalogue of Microorganisms (GCM) 10K type strain sequencing project: providing services to taxonomists for standard genome sequencing and annotation.</title>
        <authorList>
            <consortium name="The Broad Institute Genomics Platform"/>
            <consortium name="The Broad Institute Genome Sequencing Center for Infectious Disease"/>
            <person name="Wu L."/>
            <person name="Ma J."/>
        </authorList>
    </citation>
    <scope>NUCLEOTIDE SEQUENCE [LARGE SCALE GENOMIC DNA]</scope>
    <source>
        <strain evidence="2 3">PJ61</strain>
    </source>
</reference>
<keyword evidence="1" id="KW-1133">Transmembrane helix</keyword>
<keyword evidence="1" id="KW-0472">Membrane</keyword>
<organism evidence="2 3">
    <name type="scientific">Halorubrum pallidum</name>
    <dbReference type="NCBI Taxonomy" id="1526114"/>
    <lineage>
        <taxon>Archaea</taxon>
        <taxon>Methanobacteriati</taxon>
        <taxon>Methanobacteriota</taxon>
        <taxon>Stenosarchaea group</taxon>
        <taxon>Halobacteria</taxon>
        <taxon>Halobacteriales</taxon>
        <taxon>Haloferacaceae</taxon>
        <taxon>Halorubrum</taxon>
    </lineage>
</organism>
<keyword evidence="1" id="KW-0812">Transmembrane</keyword>
<feature type="transmembrane region" description="Helical" evidence="1">
    <location>
        <begin position="15"/>
        <end position="39"/>
    </location>
</feature>
<proteinExistence type="predicted"/>
<gene>
    <name evidence="2" type="ORF">ACFQDD_03255</name>
</gene>
<comment type="caution">
    <text evidence="2">The sequence shown here is derived from an EMBL/GenBank/DDBJ whole genome shotgun (WGS) entry which is preliminary data.</text>
</comment>
<keyword evidence="3" id="KW-1185">Reference proteome</keyword>
<dbReference type="EMBL" id="JBHSWT010000080">
    <property type="protein sequence ID" value="MFC6770550.1"/>
    <property type="molecule type" value="Genomic_DNA"/>
</dbReference>
<name>A0ABD5SZ95_9EURY</name>
<dbReference type="AlphaFoldDB" id="A0ABD5SZ95"/>
<evidence type="ECO:0000313" key="2">
    <source>
        <dbReference type="EMBL" id="MFC6770550.1"/>
    </source>
</evidence>